<comment type="caution">
    <text evidence="1">The sequence shown here is derived from an EMBL/GenBank/DDBJ whole genome shotgun (WGS) entry which is preliminary data.</text>
</comment>
<name>A0A1S8SA85_CLOBE</name>
<dbReference type="EMBL" id="LZZI01000026">
    <property type="protein sequence ID" value="OOM62222.1"/>
    <property type="molecule type" value="Genomic_DNA"/>
</dbReference>
<evidence type="ECO:0000313" key="1">
    <source>
        <dbReference type="EMBL" id="OOM62222.1"/>
    </source>
</evidence>
<proteinExistence type="predicted"/>
<accession>A0A1S8SA85</accession>
<dbReference type="Proteomes" id="UP000190973">
    <property type="component" value="Unassembled WGS sequence"/>
</dbReference>
<dbReference type="RefSeq" id="WP_077838556.1">
    <property type="nucleotide sequence ID" value="NZ_JABTAE010000001.1"/>
</dbReference>
<reference evidence="1 2" key="1">
    <citation type="submission" date="2016-05" db="EMBL/GenBank/DDBJ databases">
        <title>Microbial solvent formation.</title>
        <authorList>
            <person name="Poehlein A."/>
            <person name="Montoya Solano J.D."/>
            <person name="Flitsch S."/>
            <person name="Krabben P."/>
            <person name="Duerre P."/>
            <person name="Daniel R."/>
        </authorList>
    </citation>
    <scope>NUCLEOTIDE SEQUENCE [LARGE SCALE GENOMIC DNA]</scope>
    <source>
        <strain evidence="1 2">DSM 53</strain>
    </source>
</reference>
<evidence type="ECO:0000313" key="2">
    <source>
        <dbReference type="Proteomes" id="UP000190973"/>
    </source>
</evidence>
<dbReference type="AlphaFoldDB" id="A0A1S8SA85"/>
<sequence length="396" mass="46632">MNDNNEIYTLLPNNLFQPCKGEKSLIQEYQNHKLLLVMDYLHVNTNRFGISVFTLEDMITFYGLKLKTGKGKMNQQFQDMIEFLQFKGIVTDCDTNIKEAKLNQFIRCRYNGLDKNDKGENIHFTIIKYDAIDWIIAYEDDSIDNIKLLFYYCYLCSRIHTPKGNDTDIRKTGGRANPCFPSYDTITKDIGIGDKTIKQYNDILVDLNLIRIGNLGRAYYANDKNKIARETPNFYTHYTYQTSDMKDEDTVWYDNLKEAMKVYKNEHSNLVFIGTRDYKNNDRHINGFITRIGTLEKEGKAKPDQIEKRDSLLESKKYKEETITSIREQIQDVNEKLLEKDEDEKFDFLHEDYEEYFDDKEKDINNIEDCKDVLKYMKELEISCSNGTNNELKNAI</sequence>
<organism evidence="1 2">
    <name type="scientific">Clostridium beijerinckii</name>
    <name type="common">Clostridium MP</name>
    <dbReference type="NCBI Taxonomy" id="1520"/>
    <lineage>
        <taxon>Bacteria</taxon>
        <taxon>Bacillati</taxon>
        <taxon>Bacillota</taxon>
        <taxon>Clostridia</taxon>
        <taxon>Eubacteriales</taxon>
        <taxon>Clostridiaceae</taxon>
        <taxon>Clostridium</taxon>
    </lineage>
</organism>
<gene>
    <name evidence="1" type="ORF">CLBCK_19250</name>
</gene>
<protein>
    <submittedName>
        <fullName evidence="1">Uncharacterized protein</fullName>
    </submittedName>
</protein>